<dbReference type="RefSeq" id="WP_111294544.1">
    <property type="nucleotide sequence ID" value="NZ_QKZV01000003.1"/>
</dbReference>
<dbReference type="GO" id="GO:0008168">
    <property type="term" value="F:methyltransferase activity"/>
    <property type="evidence" value="ECO:0007669"/>
    <property type="project" value="UniProtKB-KW"/>
</dbReference>
<gene>
    <name evidence="6" type="ORF">LX80_01368</name>
</gene>
<evidence type="ECO:0000256" key="1">
    <source>
        <dbReference type="ARBA" id="ARBA00010815"/>
    </source>
</evidence>
<dbReference type="PANTHER" id="PTHR43667:SF1">
    <property type="entry name" value="CYCLOPROPANE-FATTY-ACYL-PHOSPHOLIPID SYNTHASE"/>
    <property type="match status" value="1"/>
</dbReference>
<dbReference type="EMBL" id="QKZV01000003">
    <property type="protein sequence ID" value="PZX63710.1"/>
    <property type="molecule type" value="Genomic_DNA"/>
</dbReference>
<dbReference type="InterPro" id="IPR003333">
    <property type="entry name" value="CMAS"/>
</dbReference>
<dbReference type="Pfam" id="PF02353">
    <property type="entry name" value="CMAS"/>
    <property type="match status" value="1"/>
</dbReference>
<dbReference type="CDD" id="cd02440">
    <property type="entry name" value="AdoMet_MTases"/>
    <property type="match status" value="1"/>
</dbReference>
<reference evidence="6 7" key="1">
    <citation type="submission" date="2018-06" db="EMBL/GenBank/DDBJ databases">
        <title>Genomic Encyclopedia of Archaeal and Bacterial Type Strains, Phase II (KMG-II): from individual species to whole genera.</title>
        <authorList>
            <person name="Goeker M."/>
        </authorList>
    </citation>
    <scope>NUCLEOTIDE SEQUENCE [LARGE SCALE GENOMIC DNA]</scope>
    <source>
        <strain evidence="6 7">DSM 23241</strain>
    </source>
</reference>
<organism evidence="6 7">
    <name type="scientific">Hydrotalea sandarakina</name>
    <dbReference type="NCBI Taxonomy" id="1004304"/>
    <lineage>
        <taxon>Bacteria</taxon>
        <taxon>Pseudomonadati</taxon>
        <taxon>Bacteroidota</taxon>
        <taxon>Chitinophagia</taxon>
        <taxon>Chitinophagales</taxon>
        <taxon>Chitinophagaceae</taxon>
        <taxon>Hydrotalea</taxon>
    </lineage>
</organism>
<keyword evidence="3" id="KW-0808">Transferase</keyword>
<evidence type="ECO:0000313" key="7">
    <source>
        <dbReference type="Proteomes" id="UP000249720"/>
    </source>
</evidence>
<dbReference type="OrthoDB" id="9782855at2"/>
<keyword evidence="7" id="KW-1185">Reference proteome</keyword>
<dbReference type="AlphaFoldDB" id="A0A2W7RZ16"/>
<evidence type="ECO:0000313" key="6">
    <source>
        <dbReference type="EMBL" id="PZX63710.1"/>
    </source>
</evidence>
<name>A0A2W7RZ16_9BACT</name>
<dbReference type="GO" id="GO:0008610">
    <property type="term" value="P:lipid biosynthetic process"/>
    <property type="evidence" value="ECO:0007669"/>
    <property type="project" value="InterPro"/>
</dbReference>
<dbReference type="NCBIfam" id="NF008686">
    <property type="entry name" value="PRK11705.1"/>
    <property type="match status" value="1"/>
</dbReference>
<keyword evidence="4" id="KW-0949">S-adenosyl-L-methionine</keyword>
<dbReference type="Gene3D" id="3.40.50.150">
    <property type="entry name" value="Vaccinia Virus protein VP39"/>
    <property type="match status" value="1"/>
</dbReference>
<keyword evidence="5" id="KW-0443">Lipid metabolism</keyword>
<comment type="caution">
    <text evidence="6">The sequence shown here is derived from an EMBL/GenBank/DDBJ whole genome shotgun (WGS) entry which is preliminary data.</text>
</comment>
<proteinExistence type="inferred from homology"/>
<dbReference type="Proteomes" id="UP000249720">
    <property type="component" value="Unassembled WGS sequence"/>
</dbReference>
<accession>A0A2W7RZ16</accession>
<evidence type="ECO:0000256" key="4">
    <source>
        <dbReference type="ARBA" id="ARBA00022691"/>
    </source>
</evidence>
<dbReference type="PANTHER" id="PTHR43667">
    <property type="entry name" value="CYCLOPROPANE-FATTY-ACYL-PHOSPHOLIPID SYNTHASE"/>
    <property type="match status" value="1"/>
</dbReference>
<dbReference type="InterPro" id="IPR029063">
    <property type="entry name" value="SAM-dependent_MTases_sf"/>
</dbReference>
<dbReference type="PIRSF" id="PIRSF003085">
    <property type="entry name" value="CMAS"/>
    <property type="match status" value="1"/>
</dbReference>
<evidence type="ECO:0000256" key="5">
    <source>
        <dbReference type="ARBA" id="ARBA00023098"/>
    </source>
</evidence>
<evidence type="ECO:0000256" key="3">
    <source>
        <dbReference type="ARBA" id="ARBA00022679"/>
    </source>
</evidence>
<dbReference type="SUPFAM" id="SSF53335">
    <property type="entry name" value="S-adenosyl-L-methionine-dependent methyltransferases"/>
    <property type="match status" value="1"/>
</dbReference>
<keyword evidence="2" id="KW-0489">Methyltransferase</keyword>
<comment type="similarity">
    <text evidence="1">Belongs to the CFA/CMAS family.</text>
</comment>
<dbReference type="InterPro" id="IPR050723">
    <property type="entry name" value="CFA/CMAS"/>
</dbReference>
<evidence type="ECO:0000256" key="2">
    <source>
        <dbReference type="ARBA" id="ARBA00022603"/>
    </source>
</evidence>
<dbReference type="GO" id="GO:0032259">
    <property type="term" value="P:methylation"/>
    <property type="evidence" value="ECO:0007669"/>
    <property type="project" value="UniProtKB-KW"/>
</dbReference>
<protein>
    <submittedName>
        <fullName evidence="6">Cyclopropane-fatty-acyl-phospholipid synthase</fullName>
    </submittedName>
</protein>
<sequence length="371" mass="43281">MSKEQKVIESLLSETDIHINGKHKWDPQINDHKFYKQVIDEGSIGLGEAYMNGLWDCDALDEFFYKVLTAKIETKIKKNLKVLSYIFASRFINKQTKERSKQVAYVHYDIGNDLYKNMLDKRLIYSCAYWENAQNIDEAQEAKLNLICRKLQLEPGMRLLDIGCGWGGLAKYAAENFGVSVVGVTLSKEQVIIAKEVNEGLPVEIRLQDYRDVHEQFDRIVSVGMFEHVGHLNYHHFIKLAHENLTEDGIFLLHTIGSSESVSTTDPWINKYIFPNGMLPSIPQIAKAIDGYFVMEDWHNFGLYYDKTCMAWLNNFKNNWPQIQQHYSNEFYRMWTYYLSVSAASFRARNNHLWQIVLTKKNRKGMYLSVR</sequence>